<dbReference type="EMBL" id="JAGINW010000001">
    <property type="protein sequence ID" value="MBP2326236.1"/>
    <property type="molecule type" value="Genomic_DNA"/>
</dbReference>
<proteinExistence type="predicted"/>
<keyword evidence="2" id="KW-1185">Reference proteome</keyword>
<evidence type="ECO:0000313" key="1">
    <source>
        <dbReference type="EMBL" id="MBP2326236.1"/>
    </source>
</evidence>
<evidence type="ECO:0008006" key="3">
    <source>
        <dbReference type="Google" id="ProtNLM"/>
    </source>
</evidence>
<evidence type="ECO:0000313" key="2">
    <source>
        <dbReference type="Proteomes" id="UP001519332"/>
    </source>
</evidence>
<dbReference type="Proteomes" id="UP001519332">
    <property type="component" value="Unassembled WGS sequence"/>
</dbReference>
<sequence>MWIALVVPPLLLIGTLAMELLERAIGSSPSSE</sequence>
<reference evidence="1 2" key="1">
    <citation type="submission" date="2021-03" db="EMBL/GenBank/DDBJ databases">
        <title>Sequencing the genomes of 1000 actinobacteria strains.</title>
        <authorList>
            <person name="Klenk H.-P."/>
        </authorList>
    </citation>
    <scope>NUCLEOTIDE SEQUENCE [LARGE SCALE GENOMIC DNA]</scope>
    <source>
        <strain evidence="1 2">DSM 46670</strain>
    </source>
</reference>
<protein>
    <recommendedName>
        <fullName evidence="3">Alkane 1-monooxygenase</fullName>
    </recommendedName>
</protein>
<organism evidence="1 2">
    <name type="scientific">Kibdelosporangium banguiense</name>
    <dbReference type="NCBI Taxonomy" id="1365924"/>
    <lineage>
        <taxon>Bacteria</taxon>
        <taxon>Bacillati</taxon>
        <taxon>Actinomycetota</taxon>
        <taxon>Actinomycetes</taxon>
        <taxon>Pseudonocardiales</taxon>
        <taxon>Pseudonocardiaceae</taxon>
        <taxon>Kibdelosporangium</taxon>
    </lineage>
</organism>
<gene>
    <name evidence="1" type="ORF">JOF56_006621</name>
</gene>
<accession>A0ABS4TPA3</accession>
<comment type="caution">
    <text evidence="1">The sequence shown here is derived from an EMBL/GenBank/DDBJ whole genome shotgun (WGS) entry which is preliminary data.</text>
</comment>
<name>A0ABS4TPA3_9PSEU</name>